<name>A0ABP0D7F8_9PEZI</name>
<comment type="caution">
    <text evidence="1">The sequence shown here is derived from an EMBL/GenBank/DDBJ whole genome shotgun (WGS) entry which is preliminary data.</text>
</comment>
<dbReference type="CDD" id="cd06154">
    <property type="entry name" value="YjgF_YER057c_UK114_like_6"/>
    <property type="match status" value="1"/>
</dbReference>
<dbReference type="PANTHER" id="PTHR43857">
    <property type="entry name" value="BLR7761 PROTEIN"/>
    <property type="match status" value="1"/>
</dbReference>
<dbReference type="InterPro" id="IPR006175">
    <property type="entry name" value="YjgF/YER057c/UK114"/>
</dbReference>
<dbReference type="InterPro" id="IPR035959">
    <property type="entry name" value="RutC-like_sf"/>
</dbReference>
<reference evidence="1 2" key="1">
    <citation type="submission" date="2024-01" db="EMBL/GenBank/DDBJ databases">
        <authorList>
            <person name="Allen C."/>
            <person name="Tagirdzhanova G."/>
        </authorList>
    </citation>
    <scope>NUCLEOTIDE SEQUENCE [LARGE SCALE GENOMIC DNA]</scope>
    <source>
        <strain evidence="1 2">CBS 573.63</strain>
    </source>
</reference>
<dbReference type="Proteomes" id="UP001642501">
    <property type="component" value="Unassembled WGS sequence"/>
</dbReference>
<dbReference type="PANTHER" id="PTHR43857:SF1">
    <property type="entry name" value="YJGH FAMILY PROTEIN"/>
    <property type="match status" value="1"/>
</dbReference>
<gene>
    <name evidence="1" type="ORF">SEPCBS57363_000921</name>
</gene>
<dbReference type="EMBL" id="CAWUOM010000008">
    <property type="protein sequence ID" value="CAK7264144.1"/>
    <property type="molecule type" value="Genomic_DNA"/>
</dbReference>
<organism evidence="1 2">
    <name type="scientific">Sporothrix epigloea</name>
    <dbReference type="NCBI Taxonomy" id="1892477"/>
    <lineage>
        <taxon>Eukaryota</taxon>
        <taxon>Fungi</taxon>
        <taxon>Dikarya</taxon>
        <taxon>Ascomycota</taxon>
        <taxon>Pezizomycotina</taxon>
        <taxon>Sordariomycetes</taxon>
        <taxon>Sordariomycetidae</taxon>
        <taxon>Ophiostomatales</taxon>
        <taxon>Ophiostomataceae</taxon>
        <taxon>Sporothrix</taxon>
    </lineage>
</organism>
<dbReference type="Pfam" id="PF01042">
    <property type="entry name" value="Ribonuc_L-PSP"/>
    <property type="match status" value="1"/>
</dbReference>
<sequence>MPSSNQKQLISSGSVFEAQIGYSRAVVSGDWVFVSGCTGYNYATGQLRTGIADQADQALHNVAAVLAEVKPDELSGYDAVSMADVVRVRYIVPDRTLFPATWPTLQKWFGGSQGARPAATMIQAGLMEEAMLFEVEVTARRPRKKAVGQTESVRGGSLPV</sequence>
<dbReference type="Gene3D" id="3.30.1330.40">
    <property type="entry name" value="RutC-like"/>
    <property type="match status" value="1"/>
</dbReference>
<protein>
    <submittedName>
        <fullName evidence="1">Uncharacterized protein</fullName>
    </submittedName>
</protein>
<accession>A0ABP0D7F8</accession>
<dbReference type="SUPFAM" id="SSF55298">
    <property type="entry name" value="YjgF-like"/>
    <property type="match status" value="1"/>
</dbReference>
<keyword evidence="2" id="KW-1185">Reference proteome</keyword>
<proteinExistence type="predicted"/>
<evidence type="ECO:0000313" key="2">
    <source>
        <dbReference type="Proteomes" id="UP001642501"/>
    </source>
</evidence>
<evidence type="ECO:0000313" key="1">
    <source>
        <dbReference type="EMBL" id="CAK7264144.1"/>
    </source>
</evidence>